<protein>
    <submittedName>
        <fullName evidence="1">Uncharacterized protein</fullName>
    </submittedName>
</protein>
<dbReference type="Proteomes" id="UP000828048">
    <property type="component" value="Chromosome 5"/>
</dbReference>
<organism evidence="1 2">
    <name type="scientific">Vaccinium darrowii</name>
    <dbReference type="NCBI Taxonomy" id="229202"/>
    <lineage>
        <taxon>Eukaryota</taxon>
        <taxon>Viridiplantae</taxon>
        <taxon>Streptophyta</taxon>
        <taxon>Embryophyta</taxon>
        <taxon>Tracheophyta</taxon>
        <taxon>Spermatophyta</taxon>
        <taxon>Magnoliopsida</taxon>
        <taxon>eudicotyledons</taxon>
        <taxon>Gunneridae</taxon>
        <taxon>Pentapetalae</taxon>
        <taxon>asterids</taxon>
        <taxon>Ericales</taxon>
        <taxon>Ericaceae</taxon>
        <taxon>Vaccinioideae</taxon>
        <taxon>Vaccinieae</taxon>
        <taxon>Vaccinium</taxon>
    </lineage>
</organism>
<dbReference type="EMBL" id="CM037155">
    <property type="protein sequence ID" value="KAH7847976.1"/>
    <property type="molecule type" value="Genomic_DNA"/>
</dbReference>
<comment type="caution">
    <text evidence="1">The sequence shown here is derived from an EMBL/GenBank/DDBJ whole genome shotgun (WGS) entry which is preliminary data.</text>
</comment>
<gene>
    <name evidence="1" type="ORF">Vadar_032285</name>
</gene>
<evidence type="ECO:0000313" key="1">
    <source>
        <dbReference type="EMBL" id="KAH7847976.1"/>
    </source>
</evidence>
<evidence type="ECO:0000313" key="2">
    <source>
        <dbReference type="Proteomes" id="UP000828048"/>
    </source>
</evidence>
<proteinExistence type="predicted"/>
<sequence length="356" mass="38522">MKNLIALVNKLHRACTALGNHGEESALVTLWDALLPSPSSVARSDLTIITPHLSLITVVLDVVLGHDDAFFRRAQLKPLLAIHGREENIEIEEVFVNLRCGREGLTAEDVEQRLTIFGYNILEEKEQSKILKFLSFMWNPFSLVMEAAAIMAIALANGGGKPPAWQDFIGIIILLLINSTISFAEENNAGNAVAALMARLAPKAKVLRDGKWSEKDAAVLVPDDIISIKLGDIIPSDARLLDGDPLKVDQSALTGESLPVTKGPGEGVYSGSTCKQGEIEAVVMAIGVHTFFGKAVVSWVHVKLDTLDSSSYPCPSVECPTCALHTLSPYIQAPLISDEDREERARARAVAIHFSG</sequence>
<reference evidence="1 2" key="1">
    <citation type="journal article" date="2021" name="Hortic Res">
        <title>High-quality reference genome and annotation aids understanding of berry development for evergreen blueberry (Vaccinium darrowii).</title>
        <authorList>
            <person name="Yu J."/>
            <person name="Hulse-Kemp A.M."/>
            <person name="Babiker E."/>
            <person name="Staton M."/>
        </authorList>
    </citation>
    <scope>NUCLEOTIDE SEQUENCE [LARGE SCALE GENOMIC DNA]</scope>
    <source>
        <strain evidence="2">cv. NJ 8807/NJ 8810</strain>
        <tissue evidence="1">Young leaf</tissue>
    </source>
</reference>
<accession>A0ACB7Y3K7</accession>
<name>A0ACB7Y3K7_9ERIC</name>
<keyword evidence="2" id="KW-1185">Reference proteome</keyword>